<reference evidence="9" key="1">
    <citation type="submission" date="2021-01" db="EMBL/GenBank/DDBJ databases">
        <authorList>
            <person name="Corre E."/>
            <person name="Pelletier E."/>
            <person name="Niang G."/>
            <person name="Scheremetjew M."/>
            <person name="Finn R."/>
            <person name="Kale V."/>
            <person name="Holt S."/>
            <person name="Cochrane G."/>
            <person name="Meng A."/>
            <person name="Brown T."/>
            <person name="Cohen L."/>
        </authorList>
    </citation>
    <scope>NUCLEOTIDE SEQUENCE</scope>
    <source>
        <strain evidence="9">SM1012Den-03</strain>
    </source>
</reference>
<dbReference type="GO" id="GO:0008324">
    <property type="term" value="F:monoatomic cation transmembrane transporter activity"/>
    <property type="evidence" value="ECO:0007669"/>
    <property type="project" value="TreeGrafter"/>
</dbReference>
<feature type="domain" description="Sodium/calcium exchanger membrane region" evidence="8">
    <location>
        <begin position="150"/>
        <end position="297"/>
    </location>
</feature>
<dbReference type="Gene3D" id="1.20.1420.30">
    <property type="entry name" value="NCX, central ion-binding region"/>
    <property type="match status" value="2"/>
</dbReference>
<feature type="transmembrane region" description="Helical" evidence="7">
    <location>
        <begin position="462"/>
        <end position="479"/>
    </location>
</feature>
<sequence>MRSSQHVRKNEYQRSYVLLVMILFLSMLIMLINTCIIHNHGITERRASHSRSHNKFERRRSLQDLSIASYEIEIVEKEEEAEVELPLCSEILLHATTEQRCDHANKCDGTLLMTFLLPLVFCTDPSVPSSLNNYPVLEIFFPILFPIGLALLTLLLFRLLGSTAENYFSPALEMISSEVQIPPALGGVTLLALGNGAPDISAVVNAIKSNAQEGIPLSLGELTGGGMFVQSVVVGRIVMLGSCDDGGITCGKELVRDISMYAIAAGYVFWMIERGSIHYRHVVAMLLLYFGYVSLVVVSELRRYKNEDQVMADKANEVESILMSPSIDEEDQAVELAPSKQIHKSQLPDPPGSKHSSRVLRVIKRQQERQYQRRQERGKSLSGTNMAQDQLPTKTTQPWSLELLSEALYELGEHFYQTIHVDIISNKLLSKFEWHCMLMEIPFTIIRKFVIPIPCEGEYNRSMIAFSIAFSPIWLLYYLSTKLEDGIDVRLMIVAIITSFAAGATVIRFCDKATGMPLKFGIVTALYGFLIAATWIDVISEHLVNILELIGVLLRIPSPVMGMTILAWGNSVGDWTTNGALAQRGLADMSMAACFAGPSFNLLVGLGFGLLTQKESLMSAEGLNVTMMPTVRTGFIFLITNCIAAIVSSLYHGGIIPKMHGYVFWTFYFAYLSMSAQHLM</sequence>
<comment type="subcellular location">
    <subcellularLocation>
        <location evidence="1">Membrane</location>
        <topology evidence="1">Multi-pass membrane protein</topology>
    </subcellularLocation>
</comment>
<evidence type="ECO:0000256" key="3">
    <source>
        <dbReference type="ARBA" id="ARBA00022692"/>
    </source>
</evidence>
<evidence type="ECO:0000259" key="8">
    <source>
        <dbReference type="Pfam" id="PF01699"/>
    </source>
</evidence>
<organism evidence="9">
    <name type="scientific">Skeletonema marinoi</name>
    <dbReference type="NCBI Taxonomy" id="267567"/>
    <lineage>
        <taxon>Eukaryota</taxon>
        <taxon>Sar</taxon>
        <taxon>Stramenopiles</taxon>
        <taxon>Ochrophyta</taxon>
        <taxon>Bacillariophyta</taxon>
        <taxon>Coscinodiscophyceae</taxon>
        <taxon>Thalassiosirophycidae</taxon>
        <taxon>Thalassiosirales</taxon>
        <taxon>Skeletonemataceae</taxon>
        <taxon>Skeletonema</taxon>
        <taxon>Skeletonema marinoi-dohrnii complex</taxon>
    </lineage>
</organism>
<gene>
    <name evidence="9" type="ORF">SMAR0320_LOCUS5925</name>
</gene>
<evidence type="ECO:0000256" key="5">
    <source>
        <dbReference type="ARBA" id="ARBA00023136"/>
    </source>
</evidence>
<dbReference type="InterPro" id="IPR051359">
    <property type="entry name" value="CaCA_antiporter"/>
</dbReference>
<evidence type="ECO:0000256" key="6">
    <source>
        <dbReference type="SAM" id="MobiDB-lite"/>
    </source>
</evidence>
<keyword evidence="4 7" id="KW-1133">Transmembrane helix</keyword>
<feature type="region of interest" description="Disordered" evidence="6">
    <location>
        <begin position="339"/>
        <end position="358"/>
    </location>
</feature>
<accession>A0A7S2KVK4</accession>
<dbReference type="InterPro" id="IPR044880">
    <property type="entry name" value="NCX_ion-bd_dom_sf"/>
</dbReference>
<name>A0A7S2KVK4_9STRA</name>
<evidence type="ECO:0000256" key="1">
    <source>
        <dbReference type="ARBA" id="ARBA00004141"/>
    </source>
</evidence>
<feature type="region of interest" description="Disordered" evidence="6">
    <location>
        <begin position="367"/>
        <end position="393"/>
    </location>
</feature>
<feature type="transmembrane region" description="Helical" evidence="7">
    <location>
        <begin position="16"/>
        <end position="36"/>
    </location>
</feature>
<feature type="compositionally biased region" description="Basic and acidic residues" evidence="6">
    <location>
        <begin position="367"/>
        <end position="379"/>
    </location>
</feature>
<feature type="transmembrane region" description="Helical" evidence="7">
    <location>
        <begin position="589"/>
        <end position="611"/>
    </location>
</feature>
<protein>
    <recommendedName>
        <fullName evidence="8">Sodium/calcium exchanger membrane region domain-containing protein</fullName>
    </recommendedName>
</protein>
<feature type="transmembrane region" description="Helical" evidence="7">
    <location>
        <begin position="546"/>
        <end position="568"/>
    </location>
</feature>
<keyword evidence="5 7" id="KW-0472">Membrane</keyword>
<evidence type="ECO:0000256" key="2">
    <source>
        <dbReference type="ARBA" id="ARBA00022448"/>
    </source>
</evidence>
<feature type="transmembrane region" description="Helical" evidence="7">
    <location>
        <begin position="139"/>
        <end position="160"/>
    </location>
</feature>
<dbReference type="PANTHER" id="PTHR12266">
    <property type="entry name" value="NA+/CA2+ K+ INDEPENDENT EXCHANGER"/>
    <property type="match status" value="1"/>
</dbReference>
<feature type="compositionally biased region" description="Polar residues" evidence="6">
    <location>
        <begin position="381"/>
        <end position="393"/>
    </location>
</feature>
<dbReference type="Pfam" id="PF01699">
    <property type="entry name" value="Na_Ca_ex"/>
    <property type="match status" value="2"/>
</dbReference>
<feature type="domain" description="Sodium/calcium exchanger membrane region" evidence="8">
    <location>
        <begin position="525"/>
        <end position="675"/>
    </location>
</feature>
<evidence type="ECO:0000313" key="9">
    <source>
        <dbReference type="EMBL" id="CAD9588064.1"/>
    </source>
</evidence>
<evidence type="ECO:0000256" key="4">
    <source>
        <dbReference type="ARBA" id="ARBA00022989"/>
    </source>
</evidence>
<dbReference type="PANTHER" id="PTHR12266:SF0">
    <property type="entry name" value="MITOCHONDRIAL SODIUM_CALCIUM EXCHANGER PROTEIN"/>
    <property type="match status" value="1"/>
</dbReference>
<evidence type="ECO:0000256" key="7">
    <source>
        <dbReference type="SAM" id="Phobius"/>
    </source>
</evidence>
<feature type="transmembrane region" description="Helical" evidence="7">
    <location>
        <begin position="491"/>
        <end position="510"/>
    </location>
</feature>
<dbReference type="EMBL" id="HBGZ01008316">
    <property type="protein sequence ID" value="CAD9588064.1"/>
    <property type="molecule type" value="Transcribed_RNA"/>
</dbReference>
<dbReference type="GO" id="GO:0016020">
    <property type="term" value="C:membrane"/>
    <property type="evidence" value="ECO:0007669"/>
    <property type="project" value="UniProtKB-SubCell"/>
</dbReference>
<keyword evidence="3 7" id="KW-0812">Transmembrane</keyword>
<feature type="transmembrane region" description="Helical" evidence="7">
    <location>
        <begin position="662"/>
        <end position="679"/>
    </location>
</feature>
<feature type="transmembrane region" description="Helical" evidence="7">
    <location>
        <begin position="278"/>
        <end position="298"/>
    </location>
</feature>
<dbReference type="AlphaFoldDB" id="A0A7S2KVK4"/>
<feature type="transmembrane region" description="Helical" evidence="7">
    <location>
        <begin position="522"/>
        <end position="540"/>
    </location>
</feature>
<proteinExistence type="predicted"/>
<feature type="transmembrane region" description="Helical" evidence="7">
    <location>
        <begin position="631"/>
        <end position="650"/>
    </location>
</feature>
<keyword evidence="2" id="KW-0813">Transport</keyword>
<dbReference type="InterPro" id="IPR004837">
    <property type="entry name" value="NaCa_Exmemb"/>
</dbReference>